<evidence type="ECO:0000256" key="4">
    <source>
        <dbReference type="ARBA" id="ARBA00022692"/>
    </source>
</evidence>
<evidence type="ECO:0000256" key="7">
    <source>
        <dbReference type="ARBA" id="ARBA00023237"/>
    </source>
</evidence>
<gene>
    <name evidence="13" type="primary">btuB</name>
    <name evidence="13" type="ORF">AJO04nite_02910</name>
</gene>
<dbReference type="Pfam" id="PF07715">
    <property type="entry name" value="Plug"/>
    <property type="match status" value="1"/>
</dbReference>
<keyword evidence="4 8" id="KW-0812">Transmembrane</keyword>
<evidence type="ECO:0000256" key="6">
    <source>
        <dbReference type="ARBA" id="ARBA00023136"/>
    </source>
</evidence>
<dbReference type="GO" id="GO:0009279">
    <property type="term" value="C:cell outer membrane"/>
    <property type="evidence" value="ECO:0007669"/>
    <property type="project" value="UniProtKB-SubCell"/>
</dbReference>
<dbReference type="InterPro" id="IPR039426">
    <property type="entry name" value="TonB-dep_rcpt-like"/>
</dbReference>
<dbReference type="InterPro" id="IPR036942">
    <property type="entry name" value="Beta-barrel_TonB_sf"/>
</dbReference>
<keyword evidence="10" id="KW-0732">Signal</keyword>
<proteinExistence type="inferred from homology"/>
<dbReference type="RefSeq" id="WP_171355045.1">
    <property type="nucleotide sequence ID" value="NZ_BJUJ01000004.1"/>
</dbReference>
<feature type="domain" description="TonB-dependent receptor-like beta-barrel" evidence="11">
    <location>
        <begin position="391"/>
        <end position="856"/>
    </location>
</feature>
<comment type="caution">
    <text evidence="13">The sequence shown here is derived from an EMBL/GenBank/DDBJ whole genome shotgun (WGS) entry which is preliminary data.</text>
</comment>
<keyword evidence="6 8" id="KW-0472">Membrane</keyword>
<dbReference type="Proteomes" id="UP000321274">
    <property type="component" value="Unassembled WGS sequence"/>
</dbReference>
<keyword evidence="5 9" id="KW-0798">TonB box</keyword>
<dbReference type="PANTHER" id="PTHR47234">
    <property type="match status" value="1"/>
</dbReference>
<comment type="subcellular location">
    <subcellularLocation>
        <location evidence="1 8">Cell outer membrane</location>
        <topology evidence="1 8">Multi-pass membrane protein</topology>
    </subcellularLocation>
</comment>
<dbReference type="EMBL" id="BJUJ01000004">
    <property type="protein sequence ID" value="GEK43033.1"/>
    <property type="molecule type" value="Genomic_DNA"/>
</dbReference>
<evidence type="ECO:0000256" key="2">
    <source>
        <dbReference type="ARBA" id="ARBA00022448"/>
    </source>
</evidence>
<evidence type="ECO:0000256" key="5">
    <source>
        <dbReference type="ARBA" id="ARBA00023077"/>
    </source>
</evidence>
<evidence type="ECO:0000313" key="13">
    <source>
        <dbReference type="EMBL" id="GEK43033.1"/>
    </source>
</evidence>
<feature type="signal peptide" evidence="10">
    <location>
        <begin position="1"/>
        <end position="37"/>
    </location>
</feature>
<evidence type="ECO:0000256" key="9">
    <source>
        <dbReference type="RuleBase" id="RU003357"/>
    </source>
</evidence>
<evidence type="ECO:0000256" key="8">
    <source>
        <dbReference type="PROSITE-ProRule" id="PRU01360"/>
    </source>
</evidence>
<keyword evidence="7 8" id="KW-0998">Cell outer membrane</keyword>
<dbReference type="Pfam" id="PF00593">
    <property type="entry name" value="TonB_dep_Rec_b-barrel"/>
    <property type="match status" value="1"/>
</dbReference>
<feature type="chain" id="PRO_5043573547" evidence="10">
    <location>
        <begin position="38"/>
        <end position="895"/>
    </location>
</feature>
<accession>A0AAV3W8D7</accession>
<feature type="domain" description="TonB-dependent receptor plug" evidence="12">
    <location>
        <begin position="68"/>
        <end position="180"/>
    </location>
</feature>
<evidence type="ECO:0000313" key="14">
    <source>
        <dbReference type="Proteomes" id="UP000321274"/>
    </source>
</evidence>
<keyword evidence="2 8" id="KW-0813">Transport</keyword>
<comment type="similarity">
    <text evidence="8 9">Belongs to the TonB-dependent receptor family.</text>
</comment>
<reference evidence="13 14" key="1">
    <citation type="submission" date="2019-07" db="EMBL/GenBank/DDBJ databases">
        <title>Whole genome shotgun sequence of Acinetobacter johnsonii NBRC 102197.</title>
        <authorList>
            <person name="Hosoyama A."/>
            <person name="Uohara A."/>
            <person name="Ohji S."/>
            <person name="Ichikawa N."/>
        </authorList>
    </citation>
    <scope>NUCLEOTIDE SEQUENCE [LARGE SCALE GENOMIC DNA]</scope>
    <source>
        <strain evidence="13 14">NBRC 102197</strain>
    </source>
</reference>
<keyword evidence="3 8" id="KW-1134">Transmembrane beta strand</keyword>
<dbReference type="PANTHER" id="PTHR47234:SF2">
    <property type="entry name" value="TONB-DEPENDENT RECEPTOR"/>
    <property type="match status" value="1"/>
</dbReference>
<dbReference type="SUPFAM" id="SSF56935">
    <property type="entry name" value="Porins"/>
    <property type="match status" value="1"/>
</dbReference>
<dbReference type="Gene3D" id="2.170.130.10">
    <property type="entry name" value="TonB-dependent receptor, plug domain"/>
    <property type="match status" value="1"/>
</dbReference>
<dbReference type="AlphaFoldDB" id="A0AAV3W8D7"/>
<evidence type="ECO:0000259" key="11">
    <source>
        <dbReference type="Pfam" id="PF00593"/>
    </source>
</evidence>
<keyword evidence="13" id="KW-0675">Receptor</keyword>
<evidence type="ECO:0000256" key="10">
    <source>
        <dbReference type="SAM" id="SignalP"/>
    </source>
</evidence>
<sequence length="895" mass="97236">MQKNKLVRSMGTPTISKSILKLSTLTLSMMCLSLAHAEETESSVSAEPTKKVAKVTVTGSSIKGVAAQSSSPITVIKVDEILKQGVTTTEEALSKITANQSNFVTASNVGTSRTQGSSANLRGLGANKTLVLLNGRRLAANAYDSGVTNLNIIPLAMLDRIEVLRDGASAVYGTDAIGGVVNFITKKQFNGLNFSADYQKPEEKGGEQQSYSIFGGFGDLEENGFNAFGVIDYRRGEDIMAQDRKASRRGGVLPELGVNRTSSGSFPANLYDTATGTFGNPYAKTGCGNSPLVFSNDGVTCRYNSQAVIGIIPQTEDISVMGRITTKINDNFNAIGEYVYARSEVTTSVAPDVFFDLPMNPSSKYYPGKGITPAMDNVSGPLELYLRSQAGNRVSSSVNDSHRIFAGLEGDAYGWDINTGVTYARSNAADNILSGYLNYDKTAAALLNGTLNPFGAQSEVDGNVWSDLSVTGQYLDAKLDSTTVDFTASRPIYTLPAGDVGFAIGASYRRDDWQSKTLAEIASVAPSTGVDPTEPVNEGSRNIKAVFTELHIPLHKTLEAQLAARYDDYSDFGDAFNPKFSLRWEPLKQLMFRTSYTKGFRAPTLQEMYSPKSVTNTAATYNDPVLCPGGVPATGSLPARDCGMQFDRQNGGNKDLEPEKSDSFTAGIVFEPIKNLVFTLDYFDIKVKNQITTISETAIFADPVKYADKFIRNADGSLNYINTTNQNLGGIKTSGFDAGIAWRSPMTTTGQFGASIDGTYVTDYQYQENKGMPWIGVAGSYAGLDYQAIVLRWKHTANLDWRYENWAINLQQNFSKGYTDQNSGGQDHKVSDYITYNLSGTYKGFKNLELTMGLKNMFDAEPPASNVLDNFQMGYDPRYADAVGRTYFARGTYKF</sequence>
<dbReference type="Gene3D" id="2.40.170.20">
    <property type="entry name" value="TonB-dependent receptor, beta-barrel domain"/>
    <property type="match status" value="1"/>
</dbReference>
<name>A0AAV3W8D7_ACIJO</name>
<dbReference type="CDD" id="cd01347">
    <property type="entry name" value="ligand_gated_channel"/>
    <property type="match status" value="1"/>
</dbReference>
<evidence type="ECO:0000256" key="3">
    <source>
        <dbReference type="ARBA" id="ARBA00022452"/>
    </source>
</evidence>
<organism evidence="13 14">
    <name type="scientific">Acinetobacter johnsonii</name>
    <dbReference type="NCBI Taxonomy" id="40214"/>
    <lineage>
        <taxon>Bacteria</taxon>
        <taxon>Pseudomonadati</taxon>
        <taxon>Pseudomonadota</taxon>
        <taxon>Gammaproteobacteria</taxon>
        <taxon>Moraxellales</taxon>
        <taxon>Moraxellaceae</taxon>
        <taxon>Acinetobacter</taxon>
    </lineage>
</organism>
<dbReference type="InterPro" id="IPR000531">
    <property type="entry name" value="Beta-barrel_TonB"/>
</dbReference>
<evidence type="ECO:0000259" key="12">
    <source>
        <dbReference type="Pfam" id="PF07715"/>
    </source>
</evidence>
<dbReference type="InterPro" id="IPR012910">
    <property type="entry name" value="Plug_dom"/>
</dbReference>
<protein>
    <submittedName>
        <fullName evidence="13">TonB-dependent receptor</fullName>
    </submittedName>
</protein>
<dbReference type="InterPro" id="IPR037066">
    <property type="entry name" value="Plug_dom_sf"/>
</dbReference>
<evidence type="ECO:0000256" key="1">
    <source>
        <dbReference type="ARBA" id="ARBA00004571"/>
    </source>
</evidence>
<dbReference type="PROSITE" id="PS52016">
    <property type="entry name" value="TONB_DEPENDENT_REC_3"/>
    <property type="match status" value="1"/>
</dbReference>